<feature type="compositionally biased region" description="Low complexity" evidence="1">
    <location>
        <begin position="408"/>
        <end position="419"/>
    </location>
</feature>
<dbReference type="GO" id="GO:0005925">
    <property type="term" value="C:focal adhesion"/>
    <property type="evidence" value="ECO:0007669"/>
    <property type="project" value="TreeGrafter"/>
</dbReference>
<dbReference type="CDD" id="cd09498">
    <property type="entry name" value="SAM_caskin1_2_repeat2"/>
    <property type="match status" value="1"/>
</dbReference>
<dbReference type="Pfam" id="PF00536">
    <property type="entry name" value="SAM_1"/>
    <property type="match status" value="2"/>
</dbReference>
<proteinExistence type="predicted"/>
<dbReference type="InterPro" id="IPR013761">
    <property type="entry name" value="SAM/pointed_sf"/>
</dbReference>
<evidence type="ECO:0000256" key="1">
    <source>
        <dbReference type="SAM" id="MobiDB-lite"/>
    </source>
</evidence>
<evidence type="ECO:0000259" key="2">
    <source>
        <dbReference type="PROSITE" id="PS50105"/>
    </source>
</evidence>
<dbReference type="InterPro" id="IPR035498">
    <property type="entry name" value="Caskin1/2_SAM_2"/>
</dbReference>
<dbReference type="SUPFAM" id="SSF47769">
    <property type="entry name" value="SAM/Pointed domain"/>
    <property type="match status" value="2"/>
</dbReference>
<organism evidence="3 4">
    <name type="scientific">Parthenolecanium corni</name>
    <dbReference type="NCBI Taxonomy" id="536013"/>
    <lineage>
        <taxon>Eukaryota</taxon>
        <taxon>Metazoa</taxon>
        <taxon>Ecdysozoa</taxon>
        <taxon>Arthropoda</taxon>
        <taxon>Hexapoda</taxon>
        <taxon>Insecta</taxon>
        <taxon>Pterygota</taxon>
        <taxon>Neoptera</taxon>
        <taxon>Paraneoptera</taxon>
        <taxon>Hemiptera</taxon>
        <taxon>Sternorrhyncha</taxon>
        <taxon>Coccoidea</taxon>
        <taxon>Coccidae</taxon>
        <taxon>Parthenolecanium</taxon>
    </lineage>
</organism>
<accession>A0AAN9TBR4</accession>
<feature type="region of interest" description="Disordered" evidence="1">
    <location>
        <begin position="540"/>
        <end position="566"/>
    </location>
</feature>
<gene>
    <name evidence="3" type="ORF">V9T40_013886</name>
</gene>
<dbReference type="GO" id="GO:0007409">
    <property type="term" value="P:axonogenesis"/>
    <property type="evidence" value="ECO:0007669"/>
    <property type="project" value="TreeGrafter"/>
</dbReference>
<feature type="region of interest" description="Disordered" evidence="1">
    <location>
        <begin position="400"/>
        <end position="419"/>
    </location>
</feature>
<feature type="domain" description="SAM" evidence="2">
    <location>
        <begin position="256"/>
        <end position="320"/>
    </location>
</feature>
<evidence type="ECO:0000313" key="3">
    <source>
        <dbReference type="EMBL" id="KAK7582441.1"/>
    </source>
</evidence>
<dbReference type="GO" id="GO:0019903">
    <property type="term" value="F:protein phosphatase binding"/>
    <property type="evidence" value="ECO:0007669"/>
    <property type="project" value="TreeGrafter"/>
</dbReference>
<dbReference type="SMART" id="SM00454">
    <property type="entry name" value="SAM"/>
    <property type="match status" value="2"/>
</dbReference>
<dbReference type="AlphaFoldDB" id="A0AAN9TBR4"/>
<dbReference type="FunFam" id="1.10.150.50:FF:000028">
    <property type="entry name" value="caskin-2 isoform X2"/>
    <property type="match status" value="1"/>
</dbReference>
<dbReference type="GO" id="GO:0030424">
    <property type="term" value="C:axon"/>
    <property type="evidence" value="ECO:0007669"/>
    <property type="project" value="TreeGrafter"/>
</dbReference>
<protein>
    <recommendedName>
        <fullName evidence="2">SAM domain-containing protein</fullName>
    </recommendedName>
</protein>
<dbReference type="InterPro" id="IPR001660">
    <property type="entry name" value="SAM"/>
</dbReference>
<dbReference type="EMBL" id="JBBCAQ010000033">
    <property type="protein sequence ID" value="KAK7582441.1"/>
    <property type="molecule type" value="Genomic_DNA"/>
</dbReference>
<feature type="region of interest" description="Disordered" evidence="1">
    <location>
        <begin position="116"/>
        <end position="169"/>
    </location>
</feature>
<dbReference type="FunFam" id="1.10.150.50:FF:000071">
    <property type="entry name" value="Caskin, isoform D"/>
    <property type="match status" value="1"/>
</dbReference>
<keyword evidence="4" id="KW-1185">Reference proteome</keyword>
<reference evidence="3 4" key="1">
    <citation type="submission" date="2024-03" db="EMBL/GenBank/DDBJ databases">
        <title>Adaptation during the transition from Ophiocordyceps entomopathogen to insect associate is accompanied by gene loss and intensified selection.</title>
        <authorList>
            <person name="Ward C.M."/>
            <person name="Onetto C.A."/>
            <person name="Borneman A.R."/>
        </authorList>
    </citation>
    <scope>NUCLEOTIDE SEQUENCE [LARGE SCALE GENOMIC DNA]</scope>
    <source>
        <strain evidence="3">AWRI1</strain>
        <tissue evidence="3">Single Adult Female</tissue>
    </source>
</reference>
<dbReference type="PROSITE" id="PS50105">
    <property type="entry name" value="SAM_DOMAIN"/>
    <property type="match status" value="2"/>
</dbReference>
<sequence length="642" mass="70251">MNRPQKCAPQIKKVAPPSVPDNSTYRHSGSSFGSAGYSSSGEDSCFSDTITKDGFDGTDCYGMPGRSPNSQFTYPAFTFPGNGGGAFPPGQYTQLNMAKNAVFYHHQLSLQEDQGIDMTQSPGRDSPGSSGSGSGSRHSTASVDSGRASGCHLTAPHSRSSLSSSSVSSVDHNIPAKVERLLLQGVPDQDVMHSWLLDLHFEEYFPLFMASGYDMPTITKMTPEDLTAIGIKKPNHRKRLKAEIAQLRISDGLPDYIPGSLNEWLRLLRLEEYKPALASQGYETIEDVLQLTWEDLEDIGIVKLGHQKRILLAIKRVKDLKAGKIFPPPSSLNLIQTQVSIESHSPCSTVSSNVSCDLDCPRVHTTYHSFHQPWELETTQQLYYPTADIVPIKVRNPRGKSLESLKDGSTNGTIGGTSSFVPGVPQQLPVFGWKYRSYDDGDITPTNEMLTFHEGGGTLPRPRGLVRPRPVAKIPATCQIYRNDDLITNDIKKKPPSPPKRHSESITVVADLHCSHIPPDPAPCTPPWSTEERQLIASLKAQGGSDSSFKSSSSSTESDSIPFANDNAGTIKQRIVRSNSDYSQSHAMNKKVLPTADADLTLKKMSKEPVDVLDDIGNMLANLTDELDAMLEEEKRQGLNDD</sequence>
<comment type="caution">
    <text evidence="3">The sequence shown here is derived from an EMBL/GenBank/DDBJ whole genome shotgun (WGS) entry which is preliminary data.</text>
</comment>
<dbReference type="CDD" id="cd09497">
    <property type="entry name" value="SAM_caskin1_2_repeat1"/>
    <property type="match status" value="1"/>
</dbReference>
<dbReference type="GO" id="GO:0035591">
    <property type="term" value="F:signaling adaptor activity"/>
    <property type="evidence" value="ECO:0007669"/>
    <property type="project" value="TreeGrafter"/>
</dbReference>
<dbReference type="PANTHER" id="PTHR24155">
    <property type="entry name" value="OSTEOCLAST-STIMULATING FACTOR 1"/>
    <property type="match status" value="1"/>
</dbReference>
<dbReference type="Gene3D" id="1.10.150.50">
    <property type="entry name" value="Transcription Factor, Ets-1"/>
    <property type="match status" value="2"/>
</dbReference>
<feature type="region of interest" description="Disordered" evidence="1">
    <location>
        <begin position="1"/>
        <end position="40"/>
    </location>
</feature>
<feature type="domain" description="SAM" evidence="2">
    <location>
        <begin position="187"/>
        <end position="250"/>
    </location>
</feature>
<feature type="compositionally biased region" description="Low complexity" evidence="1">
    <location>
        <begin position="158"/>
        <end position="169"/>
    </location>
</feature>
<name>A0AAN9TBR4_9HEMI</name>
<feature type="compositionally biased region" description="Low complexity" evidence="1">
    <location>
        <begin position="121"/>
        <end position="139"/>
    </location>
</feature>
<evidence type="ECO:0000313" key="4">
    <source>
        <dbReference type="Proteomes" id="UP001367676"/>
    </source>
</evidence>
<feature type="compositionally biased region" description="Low complexity" evidence="1">
    <location>
        <begin position="545"/>
        <end position="560"/>
    </location>
</feature>
<dbReference type="InterPro" id="IPR035497">
    <property type="entry name" value="Caskin1/2_SAM_1"/>
</dbReference>
<dbReference type="GO" id="GO:0007185">
    <property type="term" value="P:cell surface receptor protein tyrosine phosphatase signaling pathway"/>
    <property type="evidence" value="ECO:0007669"/>
    <property type="project" value="TreeGrafter"/>
</dbReference>
<dbReference type="PANTHER" id="PTHR24155:SF11">
    <property type="entry name" value="CASKIN, ISOFORM B"/>
    <property type="match status" value="1"/>
</dbReference>
<feature type="compositionally biased region" description="Low complexity" evidence="1">
    <location>
        <begin position="28"/>
        <end position="40"/>
    </location>
</feature>
<dbReference type="Proteomes" id="UP001367676">
    <property type="component" value="Unassembled WGS sequence"/>
</dbReference>